<dbReference type="PANTHER" id="PTHR31809:SF0">
    <property type="entry name" value="BUD13 HOMOLOG"/>
    <property type="match status" value="1"/>
</dbReference>
<dbReference type="GO" id="GO:0000398">
    <property type="term" value="P:mRNA splicing, via spliceosome"/>
    <property type="evidence" value="ECO:0007669"/>
    <property type="project" value="TreeGrafter"/>
</dbReference>
<proteinExistence type="inferred from homology"/>
<dbReference type="PANTHER" id="PTHR31809">
    <property type="entry name" value="BUD13 HOMOLOG"/>
    <property type="match status" value="1"/>
</dbReference>
<comment type="similarity">
    <text evidence="1">Belongs to the CWC26 family.</text>
</comment>
<evidence type="ECO:0000313" key="5">
    <source>
        <dbReference type="EMBL" id="CDR40260.1"/>
    </source>
</evidence>
<dbReference type="Pfam" id="PF09736">
    <property type="entry name" value="Bud13"/>
    <property type="match status" value="1"/>
</dbReference>
<dbReference type="GO" id="GO:0003723">
    <property type="term" value="F:RNA binding"/>
    <property type="evidence" value="ECO:0007669"/>
    <property type="project" value="TreeGrafter"/>
</dbReference>
<evidence type="ECO:0000256" key="1">
    <source>
        <dbReference type="ARBA" id="ARBA00011069"/>
    </source>
</evidence>
<reference evidence="5" key="1">
    <citation type="journal article" date="2014" name="Genome Announc.">
        <title>Genome sequence of the yeast Cyberlindnera fabianii (Hansenula fabianii).</title>
        <authorList>
            <person name="Freel K.C."/>
            <person name="Sarilar V."/>
            <person name="Neuveglise C."/>
            <person name="Devillers H."/>
            <person name="Friedrich A."/>
            <person name="Schacherer J."/>
        </authorList>
    </citation>
    <scope>NUCLEOTIDE SEQUENCE</scope>
    <source>
        <strain evidence="5">YJS4271</strain>
    </source>
</reference>
<dbReference type="AlphaFoldDB" id="A0A061ARR1"/>
<evidence type="ECO:0000256" key="2">
    <source>
        <dbReference type="ARBA" id="ARBA00020644"/>
    </source>
</evidence>
<organism evidence="5">
    <name type="scientific">Cyberlindnera fabianii</name>
    <name type="common">Yeast</name>
    <name type="synonym">Hansenula fabianii</name>
    <dbReference type="NCBI Taxonomy" id="36022"/>
    <lineage>
        <taxon>Eukaryota</taxon>
        <taxon>Fungi</taxon>
        <taxon>Dikarya</taxon>
        <taxon>Ascomycota</taxon>
        <taxon>Saccharomycotina</taxon>
        <taxon>Saccharomycetes</taxon>
        <taxon>Phaffomycetales</taxon>
        <taxon>Phaffomycetaceae</taxon>
        <taxon>Cyberlindnera</taxon>
    </lineage>
</organism>
<dbReference type="VEuPathDB" id="FungiDB:BON22_2556"/>
<accession>A0A061ARR1</accession>
<feature type="compositionally biased region" description="Basic and acidic residues" evidence="3">
    <location>
        <begin position="186"/>
        <end position="222"/>
    </location>
</feature>
<dbReference type="PhylomeDB" id="A0A061ARR1"/>
<feature type="compositionally biased region" description="Polar residues" evidence="3">
    <location>
        <begin position="98"/>
        <end position="116"/>
    </location>
</feature>
<gene>
    <name evidence="5" type="ORF">CYFA0S_04e06876g</name>
</gene>
<name>A0A061ARR1_CYBFA</name>
<dbReference type="EMBL" id="LK052889">
    <property type="protein sequence ID" value="CDR40260.1"/>
    <property type="molecule type" value="Genomic_DNA"/>
</dbReference>
<sequence>MAKMVVLLLTRRILADEMKWCVGVLRIKSTPSKHLYAFLSCSVKLLNGKTMSLSDYLSKNYLSSDKSKRKKKGSSGKTKKLIIDDGTANTIKRAEKSTTAAAQITTPKDSLPSSRAASKGWTVVGTEEVLIDSPMSEDQRPTMASGARAGLQTGADVAAQIRAKEQKELKILEQMAKDNAGAESETVYRDASGRKVDMKTRVEERKREREEQEREKERKKRDLNMGLVQKLELEQRKKRLDEAKDGALAGYADDAERNEELKRKAMEDDPMASFIPLKENKYVSVTGRKLYKGSYPENRFGIAPGHRWDGVNRSNGFEQMYFKKQVENERLKTLSYTMQEDY</sequence>
<dbReference type="GO" id="GO:0070274">
    <property type="term" value="C:RES complex"/>
    <property type="evidence" value="ECO:0007669"/>
    <property type="project" value="TreeGrafter"/>
</dbReference>
<protein>
    <recommendedName>
        <fullName evidence="2">Pre-mRNA-splicing factor CWC26</fullName>
    </recommendedName>
</protein>
<feature type="region of interest" description="Disordered" evidence="3">
    <location>
        <begin position="98"/>
        <end position="117"/>
    </location>
</feature>
<dbReference type="InterPro" id="IPR051112">
    <property type="entry name" value="CWC26_splicing_factor"/>
</dbReference>
<feature type="chain" id="PRO_5013062482" description="Pre-mRNA-splicing factor CWC26" evidence="4">
    <location>
        <begin position="16"/>
        <end position="342"/>
    </location>
</feature>
<dbReference type="InterPro" id="IPR018609">
    <property type="entry name" value="Bud13"/>
</dbReference>
<dbReference type="GO" id="GO:0005684">
    <property type="term" value="C:U2-type spliceosomal complex"/>
    <property type="evidence" value="ECO:0007669"/>
    <property type="project" value="TreeGrafter"/>
</dbReference>
<dbReference type="OrthoDB" id="6022at2759"/>
<feature type="signal peptide" evidence="4">
    <location>
        <begin position="1"/>
        <end position="15"/>
    </location>
</feature>
<evidence type="ECO:0000256" key="4">
    <source>
        <dbReference type="SAM" id="SignalP"/>
    </source>
</evidence>
<feature type="region of interest" description="Disordered" evidence="3">
    <location>
        <begin position="179"/>
        <end position="222"/>
    </location>
</feature>
<evidence type="ECO:0000256" key="3">
    <source>
        <dbReference type="SAM" id="MobiDB-lite"/>
    </source>
</evidence>
<keyword evidence="4" id="KW-0732">Signal</keyword>